<evidence type="ECO:0000313" key="4">
    <source>
        <dbReference type="Proteomes" id="UP000294963"/>
    </source>
</evidence>
<accession>A0A4R1XWU0</accession>
<dbReference type="Gene3D" id="2.60.40.1090">
    <property type="entry name" value="Fimbrial-type adhesion domain"/>
    <property type="match status" value="1"/>
</dbReference>
<dbReference type="PANTHER" id="PTHR33420">
    <property type="entry name" value="FIMBRIAL SUBUNIT ELFA-RELATED"/>
    <property type="match status" value="1"/>
</dbReference>
<evidence type="ECO:0000259" key="2">
    <source>
        <dbReference type="Pfam" id="PF00419"/>
    </source>
</evidence>
<organism evidence="3 4">
    <name type="scientific">Acinetobacter calcoaceticus</name>
    <dbReference type="NCBI Taxonomy" id="471"/>
    <lineage>
        <taxon>Bacteria</taxon>
        <taxon>Pseudomonadati</taxon>
        <taxon>Pseudomonadota</taxon>
        <taxon>Gammaproteobacteria</taxon>
        <taxon>Moraxellales</taxon>
        <taxon>Moraxellaceae</taxon>
        <taxon>Acinetobacter</taxon>
        <taxon>Acinetobacter calcoaceticus/baumannii complex</taxon>
    </lineage>
</organism>
<proteinExistence type="predicted"/>
<dbReference type="InterPro" id="IPR008966">
    <property type="entry name" value="Adhesion_dom_sf"/>
</dbReference>
<protein>
    <submittedName>
        <fullName evidence="3">Type 1 fimbria pilin</fullName>
    </submittedName>
</protein>
<feature type="chain" id="PRO_5020190250" evidence="1">
    <location>
        <begin position="23"/>
        <end position="178"/>
    </location>
</feature>
<dbReference type="InterPro" id="IPR036937">
    <property type="entry name" value="Adhesion_dom_fimbrial_sf"/>
</dbReference>
<sequence length="178" mass="18060">MKISKIMLTAVMAVGVSGLAAADQGSGKVTFTGSIVDAPCSIAPESLDQVVPLGAVSNAALNNGGKSLPREFNIQLEQCDFTNGKNKVKTTFTGVVSPLATGNELLAISGSATGAGVAIETYEGEKVELGAATSAATLTGTNPVLQYRAYLQGAQDSTANPITPGSFTAVANFELAYQ</sequence>
<dbReference type="AlphaFoldDB" id="A0A4R1XWU0"/>
<gene>
    <name evidence="3" type="ORF">EC844_10330</name>
</gene>
<evidence type="ECO:0000256" key="1">
    <source>
        <dbReference type="SAM" id="SignalP"/>
    </source>
</evidence>
<keyword evidence="1" id="KW-0732">Signal</keyword>
<keyword evidence="4" id="KW-1185">Reference proteome</keyword>
<evidence type="ECO:0000313" key="3">
    <source>
        <dbReference type="EMBL" id="TCM69087.1"/>
    </source>
</evidence>
<feature type="domain" description="Fimbrial-type adhesion" evidence="2">
    <location>
        <begin position="30"/>
        <end position="178"/>
    </location>
</feature>
<dbReference type="SUPFAM" id="SSF49401">
    <property type="entry name" value="Bacterial adhesins"/>
    <property type="match status" value="1"/>
</dbReference>
<dbReference type="GO" id="GO:0043709">
    <property type="term" value="P:cell adhesion involved in single-species biofilm formation"/>
    <property type="evidence" value="ECO:0007669"/>
    <property type="project" value="TreeGrafter"/>
</dbReference>
<dbReference type="InterPro" id="IPR000259">
    <property type="entry name" value="Adhesion_dom_fimbrial"/>
</dbReference>
<dbReference type="Pfam" id="PF00419">
    <property type="entry name" value="Fimbrial"/>
    <property type="match status" value="1"/>
</dbReference>
<feature type="signal peptide" evidence="1">
    <location>
        <begin position="1"/>
        <end position="22"/>
    </location>
</feature>
<dbReference type="Proteomes" id="UP000294963">
    <property type="component" value="Unassembled WGS sequence"/>
</dbReference>
<dbReference type="InterPro" id="IPR050263">
    <property type="entry name" value="Bact_Fimbrial_Adh_Pro"/>
</dbReference>
<reference evidence="3 4" key="1">
    <citation type="submission" date="2019-03" db="EMBL/GenBank/DDBJ databases">
        <title>Genomic analyses of the natural microbiome of Caenorhabditis elegans.</title>
        <authorList>
            <person name="Samuel B."/>
        </authorList>
    </citation>
    <scope>NUCLEOTIDE SEQUENCE [LARGE SCALE GENOMIC DNA]</scope>
    <source>
        <strain evidence="3 4">JUb89</strain>
    </source>
</reference>
<comment type="caution">
    <text evidence="3">The sequence shown here is derived from an EMBL/GenBank/DDBJ whole genome shotgun (WGS) entry which is preliminary data.</text>
</comment>
<dbReference type="PANTHER" id="PTHR33420:SF26">
    <property type="entry name" value="FIMBRIAL SUBUNIT"/>
    <property type="match status" value="1"/>
</dbReference>
<dbReference type="GO" id="GO:0009289">
    <property type="term" value="C:pilus"/>
    <property type="evidence" value="ECO:0007669"/>
    <property type="project" value="InterPro"/>
</dbReference>
<name>A0A4R1XWU0_ACICA</name>
<dbReference type="EMBL" id="SLVJ01000003">
    <property type="protein sequence ID" value="TCM69087.1"/>
    <property type="molecule type" value="Genomic_DNA"/>
</dbReference>
<dbReference type="OrthoDB" id="6522787at2"/>